<reference evidence="5" key="1">
    <citation type="journal article" date="2020" name="Nature">
        <title>Giant virus diversity and host interactions through global metagenomics.</title>
        <authorList>
            <person name="Schulz F."/>
            <person name="Roux S."/>
            <person name="Paez-Espino D."/>
            <person name="Jungbluth S."/>
            <person name="Walsh D.A."/>
            <person name="Denef V.J."/>
            <person name="McMahon K.D."/>
            <person name="Konstantinidis K.T."/>
            <person name="Eloe-Fadrosh E.A."/>
            <person name="Kyrpides N.C."/>
            <person name="Woyke T."/>
        </authorList>
    </citation>
    <scope>NUCLEOTIDE SEQUENCE</scope>
    <source>
        <strain evidence="5">GVMAG-S-1091796-13</strain>
    </source>
</reference>
<name>A0A6C0AMA2_9ZZZZ</name>
<dbReference type="GO" id="GO:0003938">
    <property type="term" value="F:IMP dehydrogenase activity"/>
    <property type="evidence" value="ECO:0007669"/>
    <property type="project" value="InterPro"/>
</dbReference>
<dbReference type="GO" id="GO:0006183">
    <property type="term" value="P:GTP biosynthetic process"/>
    <property type="evidence" value="ECO:0007669"/>
    <property type="project" value="TreeGrafter"/>
</dbReference>
<evidence type="ECO:0000256" key="1">
    <source>
        <dbReference type="ARBA" id="ARBA00023002"/>
    </source>
</evidence>
<proteinExistence type="predicted"/>
<dbReference type="InterPro" id="IPR046342">
    <property type="entry name" value="CBS_dom_sf"/>
</dbReference>
<keyword evidence="2" id="KW-0129">CBS domain</keyword>
<dbReference type="InterPro" id="IPR001093">
    <property type="entry name" value="IMP_DH_GMPRt"/>
</dbReference>
<dbReference type="InterPro" id="IPR000644">
    <property type="entry name" value="CBS_dom"/>
</dbReference>
<evidence type="ECO:0000256" key="2">
    <source>
        <dbReference type="ARBA" id="ARBA00023122"/>
    </source>
</evidence>
<dbReference type="EMBL" id="MN740725">
    <property type="protein sequence ID" value="QHS80882.1"/>
    <property type="molecule type" value="Genomic_DNA"/>
</dbReference>
<dbReference type="PIRSF" id="PIRSF000130">
    <property type="entry name" value="IMPDH"/>
    <property type="match status" value="1"/>
</dbReference>
<dbReference type="SUPFAM" id="SSF51412">
    <property type="entry name" value="Inosine monophosphate dehydrogenase (IMPDH)"/>
    <property type="match status" value="1"/>
</dbReference>
<accession>A0A6C0AMA2</accession>
<dbReference type="Gene3D" id="3.20.20.70">
    <property type="entry name" value="Aldolase class I"/>
    <property type="match status" value="1"/>
</dbReference>
<sequence>MNEIKETYSFDDILIEPRYSDIKSRADISLKTKLSDKITLNIPIISSPMDTVTEDSMAIEMAMSGGLGIIHRFQSLESQVSMIKMVKRHLSNMIERPYTIDYTCSLEELLSKYNTSGIMVVDENKKFVGIVSKRDIEIHHVSGGLNSVLVKDIMTPLERVKYVEKYDIIEIMDIYKKYKVEKVPVLDSDNSIIGLVVLKNLVYFYKNKDVASLDSNGRLLVGAAVGINDYMERSKELVKVGVDVLCIDIANGYNKMMYNAIVELKKEFPSVTIMAGNVCTKAGFEFLCKAGADCIRVNIGAGSICSTRIQTGIGVCQFSALMECSKVAKEYDVTMISDGGHCGKVGNKFKALAVGSGCVLLGKSLAGTKESPGNIIYKSGKRFKYYRGMASMYANLSKQERTGGDLNKNFYVEGIEGEVEYKGNVIDELNRICNGMRSGMSYLGVRTISELHETEVVFNRVTSSGLNETLTRL</sequence>
<feature type="domain" description="CBS" evidence="4">
    <location>
        <begin position="93"/>
        <end position="136"/>
    </location>
</feature>
<protein>
    <recommendedName>
        <fullName evidence="6">IMP dehydrogenase</fullName>
    </recommendedName>
</protein>
<feature type="domain" description="CBS" evidence="4">
    <location>
        <begin position="150"/>
        <end position="204"/>
    </location>
</feature>
<evidence type="ECO:0000259" key="3">
    <source>
        <dbReference type="Pfam" id="PF00478"/>
    </source>
</evidence>
<dbReference type="PANTHER" id="PTHR11911:SF122">
    <property type="entry name" value="GMP REDUCTASE"/>
    <property type="match status" value="1"/>
</dbReference>
<dbReference type="CDD" id="cd04601">
    <property type="entry name" value="CBS_pair_IMPDH"/>
    <property type="match status" value="1"/>
</dbReference>
<dbReference type="InterPro" id="IPR013785">
    <property type="entry name" value="Aldolase_TIM"/>
</dbReference>
<organism evidence="5">
    <name type="scientific">viral metagenome</name>
    <dbReference type="NCBI Taxonomy" id="1070528"/>
    <lineage>
        <taxon>unclassified sequences</taxon>
        <taxon>metagenomes</taxon>
        <taxon>organismal metagenomes</taxon>
    </lineage>
</organism>
<evidence type="ECO:0008006" key="6">
    <source>
        <dbReference type="Google" id="ProtNLM"/>
    </source>
</evidence>
<keyword evidence="1" id="KW-0560">Oxidoreductase</keyword>
<feature type="domain" description="IMP dehydrogenase/GMP reductase" evidence="3">
    <location>
        <begin position="8"/>
        <end position="469"/>
    </location>
</feature>
<dbReference type="InterPro" id="IPR005990">
    <property type="entry name" value="IMP_DH"/>
</dbReference>
<evidence type="ECO:0000259" key="4">
    <source>
        <dbReference type="Pfam" id="PF00571"/>
    </source>
</evidence>
<dbReference type="FunFam" id="3.20.20.70:FF:000424">
    <property type="entry name" value="Inosine-5'-monophosphate dehydrogenase 2"/>
    <property type="match status" value="1"/>
</dbReference>
<dbReference type="AlphaFoldDB" id="A0A6C0AMA2"/>
<dbReference type="PANTHER" id="PTHR11911">
    <property type="entry name" value="INOSINE-5-MONOPHOSPHATE DEHYDROGENASE RELATED"/>
    <property type="match status" value="1"/>
</dbReference>
<dbReference type="Pfam" id="PF00478">
    <property type="entry name" value="IMPDH"/>
    <property type="match status" value="1"/>
</dbReference>
<dbReference type="CDD" id="cd00381">
    <property type="entry name" value="IMPDH"/>
    <property type="match status" value="1"/>
</dbReference>
<evidence type="ECO:0000313" key="5">
    <source>
        <dbReference type="EMBL" id="QHS80882.1"/>
    </source>
</evidence>
<dbReference type="SMART" id="SM01240">
    <property type="entry name" value="IMPDH"/>
    <property type="match status" value="1"/>
</dbReference>
<dbReference type="Pfam" id="PF00571">
    <property type="entry name" value="CBS"/>
    <property type="match status" value="2"/>
</dbReference>
<dbReference type="SUPFAM" id="SSF54631">
    <property type="entry name" value="CBS-domain pair"/>
    <property type="match status" value="1"/>
</dbReference>
<dbReference type="GO" id="GO:0005737">
    <property type="term" value="C:cytoplasm"/>
    <property type="evidence" value="ECO:0007669"/>
    <property type="project" value="TreeGrafter"/>
</dbReference>